<evidence type="ECO:0000313" key="2">
    <source>
        <dbReference type="EMBL" id="RKW70115.1"/>
    </source>
</evidence>
<reference evidence="2 3" key="1">
    <citation type="submission" date="2018-07" db="EMBL/GenBank/DDBJ databases">
        <title>Arthrobacter sp. nov., isolated from raw cow's milk with high bacterial count.</title>
        <authorList>
            <person name="Hahne J."/>
            <person name="Isele D."/>
            <person name="Lipski A."/>
        </authorList>
    </citation>
    <scope>NUCLEOTIDE SEQUENCE [LARGE SCALE GENOMIC DNA]</scope>
    <source>
        <strain evidence="2 3">JZ R-183</strain>
    </source>
</reference>
<feature type="transmembrane region" description="Helical" evidence="1">
    <location>
        <begin position="145"/>
        <end position="164"/>
    </location>
</feature>
<name>A0A496PI15_9MICC</name>
<keyword evidence="1" id="KW-0472">Membrane</keyword>
<dbReference type="RefSeq" id="WP_121485303.1">
    <property type="nucleotide sequence ID" value="NZ_QQXL01000005.1"/>
</dbReference>
<protein>
    <submittedName>
        <fullName evidence="2">Uncharacterized protein</fullName>
    </submittedName>
</protein>
<feature type="transmembrane region" description="Helical" evidence="1">
    <location>
        <begin position="233"/>
        <end position="252"/>
    </location>
</feature>
<feature type="transmembrane region" description="Helical" evidence="1">
    <location>
        <begin position="40"/>
        <end position="61"/>
    </location>
</feature>
<organism evidence="2 3">
    <name type="scientific">Galactobacter caseinivorans</name>
    <dbReference type="NCBI Taxonomy" id="2676123"/>
    <lineage>
        <taxon>Bacteria</taxon>
        <taxon>Bacillati</taxon>
        <taxon>Actinomycetota</taxon>
        <taxon>Actinomycetes</taxon>
        <taxon>Micrococcales</taxon>
        <taxon>Micrococcaceae</taxon>
        <taxon>Galactobacter</taxon>
    </lineage>
</organism>
<feature type="transmembrane region" description="Helical" evidence="1">
    <location>
        <begin position="119"/>
        <end position="138"/>
    </location>
</feature>
<dbReference type="Proteomes" id="UP000273119">
    <property type="component" value="Unassembled WGS sequence"/>
</dbReference>
<feature type="transmembrane region" description="Helical" evidence="1">
    <location>
        <begin position="82"/>
        <end position="107"/>
    </location>
</feature>
<accession>A0A496PI15</accession>
<dbReference type="EMBL" id="QQXL01000005">
    <property type="protein sequence ID" value="RKW70115.1"/>
    <property type="molecule type" value="Genomic_DNA"/>
</dbReference>
<evidence type="ECO:0000313" key="3">
    <source>
        <dbReference type="Proteomes" id="UP000273119"/>
    </source>
</evidence>
<keyword evidence="1" id="KW-1133">Transmembrane helix</keyword>
<keyword evidence="3" id="KW-1185">Reference proteome</keyword>
<evidence type="ECO:0000256" key="1">
    <source>
        <dbReference type="SAM" id="Phobius"/>
    </source>
</evidence>
<dbReference type="AlphaFoldDB" id="A0A496PI15"/>
<feature type="transmembrane region" description="Helical" evidence="1">
    <location>
        <begin position="193"/>
        <end position="212"/>
    </location>
</feature>
<keyword evidence="1" id="KW-0812">Transmembrane</keyword>
<proteinExistence type="predicted"/>
<gene>
    <name evidence="2" type="ORF">DWQ67_09155</name>
</gene>
<comment type="caution">
    <text evidence="2">The sequence shown here is derived from an EMBL/GenBank/DDBJ whole genome shotgun (WGS) entry which is preliminary data.</text>
</comment>
<sequence length="444" mass="47003">MLPWKKRPAWLLGLVGLALAVVYIQSFADVRQFEAHREAAVAWTALLLIMSCGVASVSAAIEGGWDRKATGPLEATTRPAALVVLARIWPGVAAGAIIQLCGAAFLLAKAGPAPDTFPWWLILALWLPLPFHSLIGYLLGRSLRVFLAVPLALLLSYGWLGFTWTSPFAPLRYLSGPAISGCCTATTTLDPRALWVLAIFSALALLPLLLLVPKGRPKLKLTKAGLQRSVAAALALGMVVGASLSLAAPLGYSPLLALPASDSPCDDNNPSVCLNDIQLSRADHRADIAEAFRSLEALGLPAVRQVRSSDVGAMVLSEDGVANVVVEPWMDREPVLHSVASTFSVAIQNQDCGNNGGGDGEANIERFDWALALESWAESELARSFGTQPPAALSLEDFQGTGAAFKAWREVRAAEPTAKKRAVSATYEALSRCSVPSAAELGLP</sequence>